<reference evidence="2" key="1">
    <citation type="journal article" date="2020" name="New Phytol.">
        <title>Comparative genomics reveals dynamic genome evolution in host specialist ectomycorrhizal fungi.</title>
        <authorList>
            <person name="Lofgren L.A."/>
            <person name="Nguyen N.H."/>
            <person name="Vilgalys R."/>
            <person name="Ruytinx J."/>
            <person name="Liao H.L."/>
            <person name="Branco S."/>
            <person name="Kuo A."/>
            <person name="LaButti K."/>
            <person name="Lipzen A."/>
            <person name="Andreopoulos W."/>
            <person name="Pangilinan J."/>
            <person name="Riley R."/>
            <person name="Hundley H."/>
            <person name="Na H."/>
            <person name="Barry K."/>
            <person name="Grigoriev I.V."/>
            <person name="Stajich J.E."/>
            <person name="Kennedy P.G."/>
        </authorList>
    </citation>
    <scope>NUCLEOTIDE SEQUENCE</scope>
    <source>
        <strain evidence="2">FC423</strain>
    </source>
</reference>
<proteinExistence type="predicted"/>
<keyword evidence="1" id="KW-0472">Membrane</keyword>
<dbReference type="Proteomes" id="UP000823399">
    <property type="component" value="Unassembled WGS sequence"/>
</dbReference>
<dbReference type="OrthoDB" id="2688021at2759"/>
<dbReference type="RefSeq" id="XP_041290000.1">
    <property type="nucleotide sequence ID" value="XM_041441861.1"/>
</dbReference>
<accession>A0A9P7F0Y7</accession>
<name>A0A9P7F0Y7_9AGAM</name>
<sequence length="148" mass="16537">MSSVGLEGWILLFVNIAVVQGPLTLGLRCSELIVNVIRDETQWRCATGKKGRKVATNPLKPIFTHLLCLVLFLAKPFLHWMFGLLFTISVSATDENIRYLPVYMYTAQIWNLCVALFIFACDSNFVAVHRPCGLQPAAYATSKRSPTS</sequence>
<evidence type="ECO:0000313" key="2">
    <source>
        <dbReference type="EMBL" id="KAG2101835.1"/>
    </source>
</evidence>
<dbReference type="AlphaFoldDB" id="A0A9P7F0Y7"/>
<protein>
    <submittedName>
        <fullName evidence="2">Uncharacterized protein</fullName>
    </submittedName>
</protein>
<keyword evidence="1" id="KW-1133">Transmembrane helix</keyword>
<evidence type="ECO:0000313" key="3">
    <source>
        <dbReference type="Proteomes" id="UP000823399"/>
    </source>
</evidence>
<evidence type="ECO:0000256" key="1">
    <source>
        <dbReference type="SAM" id="Phobius"/>
    </source>
</evidence>
<gene>
    <name evidence="2" type="ORF">F5147DRAFT_776491</name>
</gene>
<dbReference type="EMBL" id="JABBWM010000049">
    <property type="protein sequence ID" value="KAG2101835.1"/>
    <property type="molecule type" value="Genomic_DNA"/>
</dbReference>
<dbReference type="GeneID" id="64704120"/>
<feature type="transmembrane region" description="Helical" evidence="1">
    <location>
        <begin position="102"/>
        <end position="121"/>
    </location>
</feature>
<keyword evidence="1" id="KW-0812">Transmembrane</keyword>
<organism evidence="2 3">
    <name type="scientific">Suillus discolor</name>
    <dbReference type="NCBI Taxonomy" id="1912936"/>
    <lineage>
        <taxon>Eukaryota</taxon>
        <taxon>Fungi</taxon>
        <taxon>Dikarya</taxon>
        <taxon>Basidiomycota</taxon>
        <taxon>Agaricomycotina</taxon>
        <taxon>Agaricomycetes</taxon>
        <taxon>Agaricomycetidae</taxon>
        <taxon>Boletales</taxon>
        <taxon>Suillineae</taxon>
        <taxon>Suillaceae</taxon>
        <taxon>Suillus</taxon>
    </lineage>
</organism>
<keyword evidence="3" id="KW-1185">Reference proteome</keyword>
<comment type="caution">
    <text evidence="2">The sequence shown here is derived from an EMBL/GenBank/DDBJ whole genome shotgun (WGS) entry which is preliminary data.</text>
</comment>
<feature type="transmembrane region" description="Helical" evidence="1">
    <location>
        <begin position="62"/>
        <end position="82"/>
    </location>
</feature>
<feature type="transmembrane region" description="Helical" evidence="1">
    <location>
        <begin position="6"/>
        <end position="27"/>
    </location>
</feature>